<name>A0ACC6AFB6_NITWI</name>
<dbReference type="Proteomes" id="UP001205486">
    <property type="component" value="Unassembled WGS sequence"/>
</dbReference>
<gene>
    <name evidence="1" type="ORF">J2S34_000624</name>
</gene>
<keyword evidence="2" id="KW-1185">Reference proteome</keyword>
<reference evidence="1" key="1">
    <citation type="submission" date="2022-03" db="EMBL/GenBank/DDBJ databases">
        <title>Interactions between chemoautotrophic and heterotrophic bacteria.</title>
        <authorList>
            <person name="Santoro A."/>
        </authorList>
    </citation>
    <scope>NUCLEOTIDE SEQUENCE</scope>
    <source>
        <strain evidence="1">Nb-106</strain>
    </source>
</reference>
<comment type="caution">
    <text evidence="1">The sequence shown here is derived from an EMBL/GenBank/DDBJ whole genome shotgun (WGS) entry which is preliminary data.</text>
</comment>
<sequence length="80" mass="8647">MNAGQQYFVVTGSKASAPIRFAVRLLAVQSISAKHVVGGRAGMQGLLTRIVRFNLIGSCSEAREAIQQDKTRGLEPRVFS</sequence>
<accession>A0ACC6AFB6</accession>
<evidence type="ECO:0000313" key="2">
    <source>
        <dbReference type="Proteomes" id="UP001205486"/>
    </source>
</evidence>
<protein>
    <submittedName>
        <fullName evidence="1">Uncharacterized protein</fullName>
    </submittedName>
</protein>
<evidence type="ECO:0000313" key="1">
    <source>
        <dbReference type="EMBL" id="MCP1998202.1"/>
    </source>
</evidence>
<proteinExistence type="predicted"/>
<organism evidence="1 2">
    <name type="scientific">Nitrobacter winogradskyi</name>
    <name type="common">Nitrobacter agilis</name>
    <dbReference type="NCBI Taxonomy" id="913"/>
    <lineage>
        <taxon>Bacteria</taxon>
        <taxon>Pseudomonadati</taxon>
        <taxon>Pseudomonadota</taxon>
        <taxon>Alphaproteobacteria</taxon>
        <taxon>Hyphomicrobiales</taxon>
        <taxon>Nitrobacteraceae</taxon>
        <taxon>Nitrobacter</taxon>
    </lineage>
</organism>
<dbReference type="EMBL" id="JALJZS010000001">
    <property type="protein sequence ID" value="MCP1998202.1"/>
    <property type="molecule type" value="Genomic_DNA"/>
</dbReference>